<dbReference type="AlphaFoldDB" id="A0A8R1ETP0"/>
<dbReference type="GO" id="GO:0060070">
    <property type="term" value="P:canonical Wnt signaling pathway"/>
    <property type="evidence" value="ECO:0007669"/>
    <property type="project" value="TreeGrafter"/>
</dbReference>
<feature type="region of interest" description="Disordered" evidence="8">
    <location>
        <begin position="194"/>
        <end position="321"/>
    </location>
</feature>
<dbReference type="InterPro" id="IPR036388">
    <property type="entry name" value="WH-like_DNA-bd_sf"/>
</dbReference>
<comment type="similarity">
    <text evidence="3">Belongs to the DSH family.</text>
</comment>
<keyword evidence="11" id="KW-1185">Reference proteome</keyword>
<dbReference type="GO" id="GO:0035556">
    <property type="term" value="P:intracellular signal transduction"/>
    <property type="evidence" value="ECO:0007669"/>
    <property type="project" value="InterPro"/>
</dbReference>
<dbReference type="InterPro" id="IPR015506">
    <property type="entry name" value="Dsh/Dvl-rel"/>
</dbReference>
<dbReference type="EnsemblMetazoa" id="CJA40802.1">
    <property type="protein sequence ID" value="CJA40802.1"/>
    <property type="gene ID" value="WBGene00216650"/>
</dbReference>
<proteinExistence type="inferred from homology"/>
<dbReference type="GO" id="GO:0016477">
    <property type="term" value="P:cell migration"/>
    <property type="evidence" value="ECO:0007669"/>
    <property type="project" value="UniProtKB-ARBA"/>
</dbReference>
<dbReference type="SUPFAM" id="SSF46785">
    <property type="entry name" value="Winged helix' DNA-binding domain"/>
    <property type="match status" value="1"/>
</dbReference>
<dbReference type="GO" id="GO:0048646">
    <property type="term" value="P:anatomical structure formation involved in morphogenesis"/>
    <property type="evidence" value="ECO:0007669"/>
    <property type="project" value="UniProtKB-ARBA"/>
</dbReference>
<keyword evidence="7" id="KW-0472">Membrane</keyword>
<dbReference type="GO" id="GO:0048699">
    <property type="term" value="P:generation of neurons"/>
    <property type="evidence" value="ECO:0007669"/>
    <property type="project" value="UniProtKB-ARBA"/>
</dbReference>
<feature type="compositionally biased region" description="Polar residues" evidence="8">
    <location>
        <begin position="226"/>
        <end position="265"/>
    </location>
</feature>
<evidence type="ECO:0000259" key="9">
    <source>
        <dbReference type="PROSITE" id="PS50186"/>
    </source>
</evidence>
<organism evidence="10 11">
    <name type="scientific">Caenorhabditis japonica</name>
    <dbReference type="NCBI Taxonomy" id="281687"/>
    <lineage>
        <taxon>Eukaryota</taxon>
        <taxon>Metazoa</taxon>
        <taxon>Ecdysozoa</taxon>
        <taxon>Nematoda</taxon>
        <taxon>Chromadorea</taxon>
        <taxon>Rhabditida</taxon>
        <taxon>Rhabditina</taxon>
        <taxon>Rhabditomorpha</taxon>
        <taxon>Rhabditoidea</taxon>
        <taxon>Rhabditidae</taxon>
        <taxon>Peloderinae</taxon>
        <taxon>Caenorhabditis</taxon>
    </lineage>
</organism>
<dbReference type="GO" id="GO:0048598">
    <property type="term" value="P:embryonic morphogenesis"/>
    <property type="evidence" value="ECO:0007669"/>
    <property type="project" value="UniProtKB-ARBA"/>
</dbReference>
<dbReference type="GO" id="GO:0035591">
    <property type="term" value="F:signaling adaptor activity"/>
    <property type="evidence" value="ECO:0007669"/>
    <property type="project" value="UniProtKB-ARBA"/>
</dbReference>
<keyword evidence="4" id="KW-0217">Developmental protein</keyword>
<dbReference type="Pfam" id="PF00610">
    <property type="entry name" value="DEP"/>
    <property type="match status" value="1"/>
</dbReference>
<evidence type="ECO:0000256" key="7">
    <source>
        <dbReference type="ARBA" id="ARBA00023136"/>
    </source>
</evidence>
<feature type="compositionally biased region" description="Low complexity" evidence="8">
    <location>
        <begin position="55"/>
        <end position="67"/>
    </location>
</feature>
<dbReference type="Proteomes" id="UP000005237">
    <property type="component" value="Unassembled WGS sequence"/>
</dbReference>
<evidence type="ECO:0000256" key="1">
    <source>
        <dbReference type="ARBA" id="ARBA00004370"/>
    </source>
</evidence>
<sequence length="343" mass="38073">MHLESAVQRQFLTLTIAKTDKKKTAFLRNTRNEPVRPIDTNEWIKHATQHMKAMPSISEESSSTPIPDEWPSHSSASGTPFGGPTPTINQLSVITDKKYVVEVMAAPGSGLEIKDREWLKIPIPMSFLGRDLVDWLLDHIKGLTKREEACNFAGEMLKMGYIQHVVNKKHFSEKCYYVMGEECADYTQLRAPDGGFKYPQSRESSTSNSTTNNNNNNVFPAHMYPPNQNEVQSANSSQNHQRNSVVLPNGIPMQQSVSGYASMPSSPFPPKNGGDCGRTRDDQRSQTSGSSRGSSRRYVELPRKPSSQGSGSAHENSLMDRVASRSSFRAAMSGSLRQFNIDG</sequence>
<keyword evidence="5" id="KW-0963">Cytoplasm</keyword>
<dbReference type="InterPro" id="IPR036390">
    <property type="entry name" value="WH_DNA-bd_sf"/>
</dbReference>
<accession>A0A8R1ETP0</accession>
<dbReference type="GO" id="GO:0005109">
    <property type="term" value="F:frizzled binding"/>
    <property type="evidence" value="ECO:0007669"/>
    <property type="project" value="TreeGrafter"/>
</dbReference>
<protein>
    <submittedName>
        <fullName evidence="10">DEP domain-containing protein</fullName>
    </submittedName>
</protein>
<dbReference type="Gene3D" id="1.10.10.10">
    <property type="entry name" value="Winged helix-like DNA-binding domain superfamily/Winged helix DNA-binding domain"/>
    <property type="match status" value="1"/>
</dbReference>
<dbReference type="GO" id="GO:0009887">
    <property type="term" value="P:animal organ morphogenesis"/>
    <property type="evidence" value="ECO:0007669"/>
    <property type="project" value="UniProtKB-ARBA"/>
</dbReference>
<evidence type="ECO:0000256" key="6">
    <source>
        <dbReference type="ARBA" id="ARBA00022687"/>
    </source>
</evidence>
<feature type="compositionally biased region" description="Polar residues" evidence="8">
    <location>
        <begin position="305"/>
        <end position="315"/>
    </location>
</feature>
<reference evidence="11" key="1">
    <citation type="submission" date="2010-08" db="EMBL/GenBank/DDBJ databases">
        <authorList>
            <consortium name="Caenorhabditis japonica Sequencing Consortium"/>
            <person name="Wilson R.K."/>
        </authorList>
    </citation>
    <scope>NUCLEOTIDE SEQUENCE [LARGE SCALE GENOMIC DNA]</scope>
    <source>
        <strain evidence="11">DF5081</strain>
    </source>
</reference>
<evidence type="ECO:0000256" key="8">
    <source>
        <dbReference type="SAM" id="MobiDB-lite"/>
    </source>
</evidence>
<dbReference type="InterPro" id="IPR000591">
    <property type="entry name" value="DEP_dom"/>
</dbReference>
<dbReference type="CDD" id="cd04438">
    <property type="entry name" value="DEP_dishevelled"/>
    <property type="match status" value="1"/>
</dbReference>
<evidence type="ECO:0000256" key="2">
    <source>
        <dbReference type="ARBA" id="ARBA00004496"/>
    </source>
</evidence>
<dbReference type="GO" id="GO:0016020">
    <property type="term" value="C:membrane"/>
    <property type="evidence" value="ECO:0007669"/>
    <property type="project" value="UniProtKB-SubCell"/>
</dbReference>
<dbReference type="GO" id="GO:0000132">
    <property type="term" value="P:establishment of mitotic spindle orientation"/>
    <property type="evidence" value="ECO:0007669"/>
    <property type="project" value="UniProtKB-ARBA"/>
</dbReference>
<dbReference type="GO" id="GO:0048730">
    <property type="term" value="P:epidermis morphogenesis"/>
    <property type="evidence" value="ECO:0007669"/>
    <property type="project" value="UniProtKB-ARBA"/>
</dbReference>
<comment type="subcellular location">
    <subcellularLocation>
        <location evidence="2">Cytoplasm</location>
    </subcellularLocation>
    <subcellularLocation>
        <location evidence="1">Membrane</location>
    </subcellularLocation>
</comment>
<dbReference type="SMART" id="SM00049">
    <property type="entry name" value="DEP"/>
    <property type="match status" value="1"/>
</dbReference>
<feature type="compositionally biased region" description="Low complexity" evidence="8">
    <location>
        <begin position="204"/>
        <end position="217"/>
    </location>
</feature>
<dbReference type="GO" id="GO:0005829">
    <property type="term" value="C:cytosol"/>
    <property type="evidence" value="ECO:0007669"/>
    <property type="project" value="TreeGrafter"/>
</dbReference>
<keyword evidence="6" id="KW-0879">Wnt signaling pathway</keyword>
<evidence type="ECO:0000256" key="4">
    <source>
        <dbReference type="ARBA" id="ARBA00022473"/>
    </source>
</evidence>
<evidence type="ECO:0000313" key="11">
    <source>
        <dbReference type="Proteomes" id="UP000005237"/>
    </source>
</evidence>
<evidence type="ECO:0000256" key="5">
    <source>
        <dbReference type="ARBA" id="ARBA00022490"/>
    </source>
</evidence>
<dbReference type="GO" id="GO:0005938">
    <property type="term" value="C:cell cortex"/>
    <property type="evidence" value="ECO:0007669"/>
    <property type="project" value="UniProtKB-ARBA"/>
</dbReference>
<dbReference type="GO" id="GO:0003002">
    <property type="term" value="P:regionalization"/>
    <property type="evidence" value="ECO:0007669"/>
    <property type="project" value="UniProtKB-ARBA"/>
</dbReference>
<dbReference type="FunFam" id="1.10.10.10:FF:000400">
    <property type="entry name" value="DiSHevelled related"/>
    <property type="match status" value="1"/>
</dbReference>
<dbReference type="PANTHER" id="PTHR10878:SF40">
    <property type="entry name" value="DISHEVELLED RELATED"/>
    <property type="match status" value="1"/>
</dbReference>
<name>A0A8R1ETP0_CAEJA</name>
<feature type="region of interest" description="Disordered" evidence="8">
    <location>
        <begin position="51"/>
        <end position="85"/>
    </location>
</feature>
<dbReference type="GO" id="GO:0048468">
    <property type="term" value="P:cell development"/>
    <property type="evidence" value="ECO:0007669"/>
    <property type="project" value="UniProtKB-ARBA"/>
</dbReference>
<evidence type="ECO:0000313" key="10">
    <source>
        <dbReference type="EnsemblMetazoa" id="CJA40802.1"/>
    </source>
</evidence>
<evidence type="ECO:0000256" key="3">
    <source>
        <dbReference type="ARBA" id="ARBA00008735"/>
    </source>
</evidence>
<feature type="domain" description="DEP" evidence="9">
    <location>
        <begin position="107"/>
        <end position="181"/>
    </location>
</feature>
<reference evidence="10" key="2">
    <citation type="submission" date="2022-06" db="UniProtKB">
        <authorList>
            <consortium name="EnsemblMetazoa"/>
        </authorList>
    </citation>
    <scope>IDENTIFICATION</scope>
    <source>
        <strain evidence="10">DF5081</strain>
    </source>
</reference>
<dbReference type="PANTHER" id="PTHR10878">
    <property type="entry name" value="SEGMENT POLARITY PROTEIN DISHEVELLED"/>
    <property type="match status" value="1"/>
</dbReference>
<dbReference type="PROSITE" id="PS50186">
    <property type="entry name" value="DEP"/>
    <property type="match status" value="1"/>
</dbReference>